<feature type="compositionally biased region" description="Low complexity" evidence="6">
    <location>
        <begin position="55"/>
        <end position="75"/>
    </location>
</feature>
<dbReference type="GO" id="GO:0008195">
    <property type="term" value="F:phosphatidate phosphatase activity"/>
    <property type="evidence" value="ECO:0007669"/>
    <property type="project" value="TreeGrafter"/>
</dbReference>
<dbReference type="InterPro" id="IPR043216">
    <property type="entry name" value="PAP-like"/>
</dbReference>
<feature type="transmembrane region" description="Helical" evidence="7">
    <location>
        <begin position="343"/>
        <end position="361"/>
    </location>
</feature>
<keyword evidence="10" id="KW-1185">Reference proteome</keyword>
<reference evidence="9 10" key="1">
    <citation type="journal article" date="2015" name="Nat. Commun.">
        <title>Lucilia cuprina genome unlocks parasitic fly biology to underpin future interventions.</title>
        <authorList>
            <person name="Anstead C.A."/>
            <person name="Korhonen P.K."/>
            <person name="Young N.D."/>
            <person name="Hall R.S."/>
            <person name="Jex A.R."/>
            <person name="Murali S.C."/>
            <person name="Hughes D.S."/>
            <person name="Lee S.F."/>
            <person name="Perry T."/>
            <person name="Stroehlein A.J."/>
            <person name="Ansell B.R."/>
            <person name="Breugelmans B."/>
            <person name="Hofmann A."/>
            <person name="Qu J."/>
            <person name="Dugan S."/>
            <person name="Lee S.L."/>
            <person name="Chao H."/>
            <person name="Dinh H."/>
            <person name="Han Y."/>
            <person name="Doddapaneni H.V."/>
            <person name="Worley K.C."/>
            <person name="Muzny D.M."/>
            <person name="Ioannidis P."/>
            <person name="Waterhouse R.M."/>
            <person name="Zdobnov E.M."/>
            <person name="James P.J."/>
            <person name="Bagnall N.H."/>
            <person name="Kotze A.C."/>
            <person name="Gibbs R.A."/>
            <person name="Richards S."/>
            <person name="Batterham P."/>
            <person name="Gasser R.B."/>
        </authorList>
    </citation>
    <scope>NUCLEOTIDE SEQUENCE [LARGE SCALE GENOMIC DNA]</scope>
    <source>
        <strain evidence="9 10">LS</strain>
        <tissue evidence="9">Full body</tissue>
    </source>
</reference>
<keyword evidence="4 7" id="KW-1133">Transmembrane helix</keyword>
<comment type="similarity">
    <text evidence="2">Belongs to the PA-phosphatase related phosphoesterase family.</text>
</comment>
<evidence type="ECO:0000256" key="3">
    <source>
        <dbReference type="ARBA" id="ARBA00022692"/>
    </source>
</evidence>
<gene>
    <name evidence="9" type="ORF">FF38_01203</name>
</gene>
<dbReference type="GO" id="GO:0016020">
    <property type="term" value="C:membrane"/>
    <property type="evidence" value="ECO:0007669"/>
    <property type="project" value="UniProtKB-SubCell"/>
</dbReference>
<comment type="caution">
    <text evidence="9">The sequence shown here is derived from an EMBL/GenBank/DDBJ whole genome shotgun (WGS) entry which is preliminary data.</text>
</comment>
<feature type="transmembrane region" description="Helical" evidence="7">
    <location>
        <begin position="267"/>
        <end position="287"/>
    </location>
</feature>
<evidence type="ECO:0000256" key="2">
    <source>
        <dbReference type="ARBA" id="ARBA00008816"/>
    </source>
</evidence>
<evidence type="ECO:0000256" key="5">
    <source>
        <dbReference type="ARBA" id="ARBA00023136"/>
    </source>
</evidence>
<evidence type="ECO:0000313" key="9">
    <source>
        <dbReference type="EMBL" id="KNC23738.1"/>
    </source>
</evidence>
<feature type="region of interest" description="Disordered" evidence="6">
    <location>
        <begin position="33"/>
        <end position="155"/>
    </location>
</feature>
<name>A0A0L0BUR9_LUCCU</name>
<evidence type="ECO:0000256" key="7">
    <source>
        <dbReference type="SAM" id="Phobius"/>
    </source>
</evidence>
<dbReference type="InterPro" id="IPR036938">
    <property type="entry name" value="PAP2/HPO_sf"/>
</dbReference>
<evidence type="ECO:0000256" key="6">
    <source>
        <dbReference type="SAM" id="MobiDB-lite"/>
    </source>
</evidence>
<feature type="transmembrane region" description="Helical" evidence="7">
    <location>
        <begin position="373"/>
        <end position="391"/>
    </location>
</feature>
<dbReference type="AlphaFoldDB" id="A0A0L0BUR9"/>
<keyword evidence="3 7" id="KW-0812">Transmembrane</keyword>
<dbReference type="EMBL" id="JRES01001304">
    <property type="protein sequence ID" value="KNC23738.1"/>
    <property type="molecule type" value="Genomic_DNA"/>
</dbReference>
<organism evidence="9 10">
    <name type="scientific">Lucilia cuprina</name>
    <name type="common">Green bottle fly</name>
    <name type="synonym">Australian sheep blowfly</name>
    <dbReference type="NCBI Taxonomy" id="7375"/>
    <lineage>
        <taxon>Eukaryota</taxon>
        <taxon>Metazoa</taxon>
        <taxon>Ecdysozoa</taxon>
        <taxon>Arthropoda</taxon>
        <taxon>Hexapoda</taxon>
        <taxon>Insecta</taxon>
        <taxon>Pterygota</taxon>
        <taxon>Neoptera</taxon>
        <taxon>Endopterygota</taxon>
        <taxon>Diptera</taxon>
        <taxon>Brachycera</taxon>
        <taxon>Muscomorpha</taxon>
        <taxon>Oestroidea</taxon>
        <taxon>Calliphoridae</taxon>
        <taxon>Luciliinae</taxon>
        <taxon>Lucilia</taxon>
    </lineage>
</organism>
<dbReference type="UniPathway" id="UPA00085"/>
<dbReference type="PANTHER" id="PTHR10165:SF35">
    <property type="entry name" value="RE23632P"/>
    <property type="match status" value="1"/>
</dbReference>
<feature type="transmembrane region" description="Helical" evidence="7">
    <location>
        <begin position="397"/>
        <end position="416"/>
    </location>
</feature>
<dbReference type="STRING" id="7375.A0A0L0BUR9"/>
<dbReference type="Proteomes" id="UP000037069">
    <property type="component" value="Unassembled WGS sequence"/>
</dbReference>
<dbReference type="SMART" id="SM00014">
    <property type="entry name" value="acidPPc"/>
    <property type="match status" value="1"/>
</dbReference>
<sequence>MFNNSLDKDDDKDTIYRKQNILHTRLTTHLQERQNNYNKNFDTYPPKRNYRKKSQTQNNSSSLSTSNILQTTTTLRRAMYTGRTFTKRSTKRSFSESSAEKLHRYTTSDSSTSQEEEEDEIMMSTADKRKMTRRSLSSGLQHHHSKYQHHQMPQRNQRITQSLDAEDDGGSAFGCATLFGKHAEYVSDLIDIGIRVVLVVVFSKLETQTAFTRVIHKEEMWMYKNPRTKDYVSPLALLLAVIFGPFFITLIHSALTKDRRDFRAASWAWTLILGLNGLATSLLKISVGRPRPDFYYRCFPDGVMQLSHNGTGVDNMLELFNCTGNIREINEGRKSFPSGHSSFAFAGFGFITYYVGAKLHAFNHRGRGESWRLCVAITPLVLAALIAVSRTCDYHHHWEDVTIGSLIGLVVSYYIYRQYYPSIFSPHCHRAYPRGSYNNIKTMPEQSIITTRNRRRLHSYKRVPSEECGEASLLCEAQNEGFSAETDKRPLISEQKTENKWF</sequence>
<evidence type="ECO:0000256" key="1">
    <source>
        <dbReference type="ARBA" id="ARBA00004141"/>
    </source>
</evidence>
<dbReference type="Gene3D" id="1.20.144.10">
    <property type="entry name" value="Phosphatidic acid phosphatase type 2/haloperoxidase"/>
    <property type="match status" value="1"/>
</dbReference>
<comment type="subcellular location">
    <subcellularLocation>
        <location evidence="1">Membrane</location>
        <topology evidence="1">Multi-pass membrane protein</topology>
    </subcellularLocation>
</comment>
<feature type="transmembrane region" description="Helical" evidence="7">
    <location>
        <begin position="231"/>
        <end position="255"/>
    </location>
</feature>
<accession>A0A0L0BUR9</accession>
<dbReference type="OrthoDB" id="10030083at2759"/>
<feature type="domain" description="Phosphatidic acid phosphatase type 2/haloperoxidase" evidence="8">
    <location>
        <begin position="264"/>
        <end position="416"/>
    </location>
</feature>
<dbReference type="SUPFAM" id="SSF48317">
    <property type="entry name" value="Acid phosphatase/Vanadium-dependent haloperoxidase"/>
    <property type="match status" value="1"/>
</dbReference>
<evidence type="ECO:0000256" key="4">
    <source>
        <dbReference type="ARBA" id="ARBA00022989"/>
    </source>
</evidence>
<evidence type="ECO:0000259" key="8">
    <source>
        <dbReference type="SMART" id="SM00014"/>
    </source>
</evidence>
<dbReference type="CDD" id="cd03390">
    <property type="entry name" value="PAP2_containing_1_like"/>
    <property type="match status" value="1"/>
</dbReference>
<dbReference type="PANTHER" id="PTHR10165">
    <property type="entry name" value="LIPID PHOSPHATE PHOSPHATASE"/>
    <property type="match status" value="1"/>
</dbReference>
<protein>
    <recommendedName>
        <fullName evidence="8">Phosphatidic acid phosphatase type 2/haloperoxidase domain-containing protein</fullName>
    </recommendedName>
</protein>
<proteinExistence type="inferred from homology"/>
<dbReference type="Pfam" id="PF01569">
    <property type="entry name" value="PAP2"/>
    <property type="match status" value="1"/>
</dbReference>
<dbReference type="InterPro" id="IPR000326">
    <property type="entry name" value="PAP2/HPO"/>
</dbReference>
<evidence type="ECO:0000313" key="10">
    <source>
        <dbReference type="Proteomes" id="UP000037069"/>
    </source>
</evidence>
<dbReference type="GO" id="GO:0006644">
    <property type="term" value="P:phospholipid metabolic process"/>
    <property type="evidence" value="ECO:0007669"/>
    <property type="project" value="UniProtKB-UniPathway"/>
</dbReference>
<dbReference type="GO" id="GO:0046839">
    <property type="term" value="P:phospholipid dephosphorylation"/>
    <property type="evidence" value="ECO:0007669"/>
    <property type="project" value="TreeGrafter"/>
</dbReference>
<keyword evidence="5 7" id="KW-0472">Membrane</keyword>